<keyword evidence="2" id="KW-1185">Reference proteome</keyword>
<evidence type="ECO:0000313" key="2">
    <source>
        <dbReference type="Proteomes" id="UP000828048"/>
    </source>
</evidence>
<sequence length="555" mass="60982">MSKGDCGNGGDGCKCGCCCVHSGAMEDIKPHPVMEQLPGVQYCVNSPPPWLEIIVLGFQHYLMTLGTTVLIPSMFVNQMGGSNVEKAKVIQTLLFVSGLNTLAQTLFGTRLPSVIGASHAFIIPMTSILHAKRYHLESPEPYGDYCTYHKFERTMRGMQGALIVTSCFQMLLGFLGVWRNVVRFITPLSMVPLMTFTGLGLYYLGFPMLAKCVELGLPELILMVILSQYLPHYAKVKTKTRVCDRYALLFSVAFVWVYAQILTSSGAYHNASSATQASCRTDRAGLITGAPWLYIPYPFQWGRPTFQAGEAFAMMAASFVASLESTGTFLATARYGSATPVPASVLSRGVGWLGFGTFLSGIFGTVTGCTASVENAGLLAMTRVGSRRVVQVSAGFMICFSLLGKFGAFFASIPLPITAALYCFFFGYVSSAGLGLLQYCNLNSFRTKFILGFSFFLGLSVPQYFREYQLRSGASPIHTHSTWFNDVLTVIFTSHATVAVLVAVILDCSLVREDDEGGKDSGSHWWEKFMFYNRDVRSHDFYKLPCKLNELFPPL</sequence>
<proteinExistence type="predicted"/>
<protein>
    <submittedName>
        <fullName evidence="1">Uncharacterized protein</fullName>
    </submittedName>
</protein>
<dbReference type="Proteomes" id="UP000828048">
    <property type="component" value="Chromosome 7"/>
</dbReference>
<dbReference type="EMBL" id="CM037157">
    <property type="protein sequence ID" value="KAH7850117.1"/>
    <property type="molecule type" value="Genomic_DNA"/>
</dbReference>
<gene>
    <name evidence="1" type="ORF">Vadar_028197</name>
</gene>
<organism evidence="1 2">
    <name type="scientific">Vaccinium darrowii</name>
    <dbReference type="NCBI Taxonomy" id="229202"/>
    <lineage>
        <taxon>Eukaryota</taxon>
        <taxon>Viridiplantae</taxon>
        <taxon>Streptophyta</taxon>
        <taxon>Embryophyta</taxon>
        <taxon>Tracheophyta</taxon>
        <taxon>Spermatophyta</taxon>
        <taxon>Magnoliopsida</taxon>
        <taxon>eudicotyledons</taxon>
        <taxon>Gunneridae</taxon>
        <taxon>Pentapetalae</taxon>
        <taxon>asterids</taxon>
        <taxon>Ericales</taxon>
        <taxon>Ericaceae</taxon>
        <taxon>Vaccinioideae</taxon>
        <taxon>Vaccinieae</taxon>
        <taxon>Vaccinium</taxon>
    </lineage>
</organism>
<comment type="caution">
    <text evidence="1">The sequence shown here is derived from an EMBL/GenBank/DDBJ whole genome shotgun (WGS) entry which is preliminary data.</text>
</comment>
<reference evidence="1 2" key="1">
    <citation type="journal article" date="2021" name="Hortic Res">
        <title>High-quality reference genome and annotation aids understanding of berry development for evergreen blueberry (Vaccinium darrowii).</title>
        <authorList>
            <person name="Yu J."/>
            <person name="Hulse-Kemp A.M."/>
            <person name="Babiker E."/>
            <person name="Staton M."/>
        </authorList>
    </citation>
    <scope>NUCLEOTIDE SEQUENCE [LARGE SCALE GENOMIC DNA]</scope>
    <source>
        <strain evidence="2">cv. NJ 8807/NJ 8810</strain>
        <tissue evidence="1">Young leaf</tissue>
    </source>
</reference>
<accession>A0ACB7YAH1</accession>
<evidence type="ECO:0000313" key="1">
    <source>
        <dbReference type="EMBL" id="KAH7850117.1"/>
    </source>
</evidence>
<name>A0ACB7YAH1_9ERIC</name>